<protein>
    <submittedName>
        <fullName evidence="3">Uncharacterized protein LOC107880719</fullName>
    </submittedName>
</protein>
<dbReference type="RefSeq" id="XP_016648299.1">
    <property type="nucleotide sequence ID" value="XM_016792813.1"/>
</dbReference>
<sequence length="200" mass="21078">MRILETRFANTRKNKGEDAGPKVVVTVDDNSDDGSNESGAAETEISTHKQESTHHTSGMDEDLDEDQYYSHDEDTYPDLDTNLEESDASDTPPVLDSDHGQRVDIELVVPTIEDTTSASSEAGFAFSATVADVVLSLPAAQPHSSHNLDTPDVAADASPPLPAVPPPISPILSTLDIAASTSLPLPAVLPPTSPILNTPA</sequence>
<evidence type="ECO:0000313" key="3">
    <source>
        <dbReference type="RefSeq" id="XP_016648299.1"/>
    </source>
</evidence>
<keyword evidence="2" id="KW-1185">Reference proteome</keyword>
<accession>A0ABM1LLM2</accession>
<feature type="compositionally biased region" description="Acidic residues" evidence="1">
    <location>
        <begin position="75"/>
        <end position="88"/>
    </location>
</feature>
<name>A0ABM1LLM2_PRUMU</name>
<reference evidence="3" key="2">
    <citation type="submission" date="2025-08" db="UniProtKB">
        <authorList>
            <consortium name="RefSeq"/>
        </authorList>
    </citation>
    <scope>IDENTIFICATION</scope>
</reference>
<feature type="region of interest" description="Disordered" evidence="1">
    <location>
        <begin position="141"/>
        <end position="161"/>
    </location>
</feature>
<dbReference type="Proteomes" id="UP000694861">
    <property type="component" value="Linkage group LG3"/>
</dbReference>
<reference evidence="2" key="1">
    <citation type="journal article" date="2012" name="Nat. Commun.">
        <title>The genome of Prunus mume.</title>
        <authorList>
            <person name="Zhang Q."/>
            <person name="Chen W."/>
            <person name="Sun L."/>
            <person name="Zhao F."/>
            <person name="Huang B."/>
            <person name="Yang W."/>
            <person name="Tao Y."/>
            <person name="Wang J."/>
            <person name="Yuan Z."/>
            <person name="Fan G."/>
            <person name="Xing Z."/>
            <person name="Han C."/>
            <person name="Pan H."/>
            <person name="Zhong X."/>
            <person name="Shi W."/>
            <person name="Liang X."/>
            <person name="Du D."/>
            <person name="Sun F."/>
            <person name="Xu Z."/>
            <person name="Hao R."/>
            <person name="Lv T."/>
            <person name="Lv Y."/>
            <person name="Zheng Z."/>
            <person name="Sun M."/>
            <person name="Luo L."/>
            <person name="Cai M."/>
            <person name="Gao Y."/>
            <person name="Wang J."/>
            <person name="Yin Y."/>
            <person name="Xu X."/>
            <person name="Cheng T."/>
            <person name="Wang J."/>
        </authorList>
    </citation>
    <scope>NUCLEOTIDE SEQUENCE [LARGE SCALE GENOMIC DNA]</scope>
</reference>
<evidence type="ECO:0000256" key="1">
    <source>
        <dbReference type="SAM" id="MobiDB-lite"/>
    </source>
</evidence>
<feature type="region of interest" description="Disordered" evidence="1">
    <location>
        <begin position="1"/>
        <end position="102"/>
    </location>
</feature>
<dbReference type="GeneID" id="107880719"/>
<organism evidence="2 3">
    <name type="scientific">Prunus mume</name>
    <name type="common">Japanese apricot</name>
    <name type="synonym">Armeniaca mume</name>
    <dbReference type="NCBI Taxonomy" id="102107"/>
    <lineage>
        <taxon>Eukaryota</taxon>
        <taxon>Viridiplantae</taxon>
        <taxon>Streptophyta</taxon>
        <taxon>Embryophyta</taxon>
        <taxon>Tracheophyta</taxon>
        <taxon>Spermatophyta</taxon>
        <taxon>Magnoliopsida</taxon>
        <taxon>eudicotyledons</taxon>
        <taxon>Gunneridae</taxon>
        <taxon>Pentapetalae</taxon>
        <taxon>rosids</taxon>
        <taxon>fabids</taxon>
        <taxon>Rosales</taxon>
        <taxon>Rosaceae</taxon>
        <taxon>Amygdaloideae</taxon>
        <taxon>Amygdaleae</taxon>
        <taxon>Prunus</taxon>
    </lineage>
</organism>
<feature type="compositionally biased region" description="Basic and acidic residues" evidence="1">
    <location>
        <begin position="45"/>
        <end position="58"/>
    </location>
</feature>
<gene>
    <name evidence="3" type="primary">LOC107880719</name>
</gene>
<evidence type="ECO:0000313" key="2">
    <source>
        <dbReference type="Proteomes" id="UP000694861"/>
    </source>
</evidence>
<proteinExistence type="predicted"/>